<protein>
    <submittedName>
        <fullName evidence="1">Uncharacterized protein</fullName>
    </submittedName>
</protein>
<proteinExistence type="predicted"/>
<name>A0A8S4PE29_OWEFU</name>
<dbReference type="EMBL" id="CAIIXF020000008">
    <property type="protein sequence ID" value="CAH1791647.1"/>
    <property type="molecule type" value="Genomic_DNA"/>
</dbReference>
<reference evidence="1" key="1">
    <citation type="submission" date="2022-03" db="EMBL/GenBank/DDBJ databases">
        <authorList>
            <person name="Martin C."/>
        </authorList>
    </citation>
    <scope>NUCLEOTIDE SEQUENCE</scope>
</reference>
<comment type="caution">
    <text evidence="1">The sequence shown here is derived from an EMBL/GenBank/DDBJ whole genome shotgun (WGS) entry which is preliminary data.</text>
</comment>
<sequence>LKELPNAKKTGRPLKFGALLNTEAQAMPADLQAAGSVLNTRFGMLEFKDKGRLVKYGGDIVVTKSFVRSMFDRMGLVNRKGTKQARKL</sequence>
<evidence type="ECO:0000313" key="2">
    <source>
        <dbReference type="Proteomes" id="UP000749559"/>
    </source>
</evidence>
<evidence type="ECO:0000313" key="1">
    <source>
        <dbReference type="EMBL" id="CAH1791647.1"/>
    </source>
</evidence>
<accession>A0A8S4PE29</accession>
<keyword evidence="2" id="KW-1185">Reference proteome</keyword>
<organism evidence="1 2">
    <name type="scientific">Owenia fusiformis</name>
    <name type="common">Polychaete worm</name>
    <dbReference type="NCBI Taxonomy" id="6347"/>
    <lineage>
        <taxon>Eukaryota</taxon>
        <taxon>Metazoa</taxon>
        <taxon>Spiralia</taxon>
        <taxon>Lophotrochozoa</taxon>
        <taxon>Annelida</taxon>
        <taxon>Polychaeta</taxon>
        <taxon>Sedentaria</taxon>
        <taxon>Canalipalpata</taxon>
        <taxon>Sabellida</taxon>
        <taxon>Oweniida</taxon>
        <taxon>Oweniidae</taxon>
        <taxon>Owenia</taxon>
    </lineage>
</organism>
<dbReference type="Proteomes" id="UP000749559">
    <property type="component" value="Unassembled WGS sequence"/>
</dbReference>
<dbReference type="AlphaFoldDB" id="A0A8S4PE29"/>
<gene>
    <name evidence="1" type="ORF">OFUS_LOCUS16703</name>
</gene>
<feature type="non-terminal residue" evidence="1">
    <location>
        <position position="1"/>
    </location>
</feature>